<dbReference type="VEuPathDB" id="TriTrypDB:BSAL_69375"/>
<dbReference type="InterPro" id="IPR001611">
    <property type="entry name" value="Leu-rich_rpt"/>
</dbReference>
<reference evidence="3" key="1">
    <citation type="submission" date="2015-09" db="EMBL/GenBank/DDBJ databases">
        <authorList>
            <consortium name="Pathogen Informatics"/>
        </authorList>
    </citation>
    <scope>NUCLEOTIDE SEQUENCE [LARGE SCALE GENOMIC DNA]</scope>
    <source>
        <strain evidence="3">Lake Konstanz</strain>
    </source>
</reference>
<dbReference type="InterPro" id="IPR027038">
    <property type="entry name" value="RanGap"/>
</dbReference>
<dbReference type="GO" id="GO:0005829">
    <property type="term" value="C:cytosol"/>
    <property type="evidence" value="ECO:0007669"/>
    <property type="project" value="TreeGrafter"/>
</dbReference>
<dbReference type="InterPro" id="IPR032675">
    <property type="entry name" value="LRR_dom_sf"/>
</dbReference>
<dbReference type="OrthoDB" id="120976at2759"/>
<dbReference type="SUPFAM" id="SSF52047">
    <property type="entry name" value="RNI-like"/>
    <property type="match status" value="1"/>
</dbReference>
<dbReference type="GO" id="GO:0031267">
    <property type="term" value="F:small GTPase binding"/>
    <property type="evidence" value="ECO:0007669"/>
    <property type="project" value="TreeGrafter"/>
</dbReference>
<dbReference type="GO" id="GO:0005634">
    <property type="term" value="C:nucleus"/>
    <property type="evidence" value="ECO:0007669"/>
    <property type="project" value="TreeGrafter"/>
</dbReference>
<dbReference type="EMBL" id="CYKH01000488">
    <property type="protein sequence ID" value="CUG00750.1"/>
    <property type="molecule type" value="Genomic_DNA"/>
</dbReference>
<dbReference type="Proteomes" id="UP000051952">
    <property type="component" value="Unassembled WGS sequence"/>
</dbReference>
<evidence type="ECO:0000313" key="2">
    <source>
        <dbReference type="EMBL" id="CUG00750.1"/>
    </source>
</evidence>
<dbReference type="GO" id="GO:0006913">
    <property type="term" value="P:nucleocytoplasmic transport"/>
    <property type="evidence" value="ECO:0007669"/>
    <property type="project" value="TreeGrafter"/>
</dbReference>
<dbReference type="SMART" id="SM00368">
    <property type="entry name" value="LRR_RI"/>
    <property type="match status" value="3"/>
</dbReference>
<dbReference type="PANTHER" id="PTHR24113:SF15">
    <property type="entry name" value="NACHT DOMAIN-CONTAINING PROTEIN"/>
    <property type="match status" value="1"/>
</dbReference>
<gene>
    <name evidence="2" type="ORF">BSAL_69375</name>
</gene>
<dbReference type="GO" id="GO:0005096">
    <property type="term" value="F:GTPase activator activity"/>
    <property type="evidence" value="ECO:0007669"/>
    <property type="project" value="InterPro"/>
</dbReference>
<dbReference type="PANTHER" id="PTHR24113">
    <property type="entry name" value="RAN GTPASE-ACTIVATING PROTEIN 1"/>
    <property type="match status" value="1"/>
</dbReference>
<keyword evidence="3" id="KW-1185">Reference proteome</keyword>
<dbReference type="Pfam" id="PF13516">
    <property type="entry name" value="LRR_6"/>
    <property type="match status" value="2"/>
</dbReference>
<feature type="compositionally biased region" description="Low complexity" evidence="1">
    <location>
        <begin position="474"/>
        <end position="489"/>
    </location>
</feature>
<dbReference type="GO" id="GO:0048471">
    <property type="term" value="C:perinuclear region of cytoplasm"/>
    <property type="evidence" value="ECO:0007669"/>
    <property type="project" value="TreeGrafter"/>
</dbReference>
<sequence>MSSVDGSSLLDPAVGTLPTIVVSVGPHCESPELRHLARNLCVGLCGAGFHAVDVSNTRVASTTYTTAFPDSDLTTLYGMSQADLRAMSQRLKDRTEIFIPVIDLSMFTFEESLYVLYYALRHACLHGGPVVLPIVDASFVRLTTVLSRSWNPNGGNLNTSQPVQQVEMSPEQSAAAELAANYLRGTFVEEAIQSVLPWLFQSSFFLTTDLSVAEITTKVVNFATDLVQQEDGGPADEAIGQLLSETVWDSYKRAYAMISDKRPNSVVSKILIKLSSGGAVACNALRELDLSNCMMGDAGVQALAAMIRKLPSIVILSCAGNNIRDVGCHALAAHIGDHPSIESLNISDNKITDAGVTSLYFMLEGSSGVLNVDFTNNLNTSTVWMKRVTAMLERNRILSRAQEGASSVMPLESKRRRCIVNTFRDCPAPSNDNPTTMTLTMNASTAVDGTVGGVHFACRLDGFAAERASSIAGARSAQQQQQPQTPRTSEVTGNLQRPSLELEFSLDDPVAPQPSASSASSPPIRHMWSSQLLLQAGITSSVMFATSTMLLNLTRLNGQKLPVLYNAQRLDALCDDDGSQRANSTKALRSWADVASLLLTTTTDERRSIALPSNKELMSWSPAPTYEVLLLLTLDVLVNTQRNIFATALRSLIKTQPSFRVELRMVLDGNTAAAADEDDAAVESAAALMKASLTRPLAAKADNNSISTTKAAVMTRESFFTETSFLVLLKLRGEGDTSSLSAAGASATTSALSGGTAPVVVGRLNRPVLTGDVGFHVIGASSTQYYRPVITRCAGNVSSEITALLKWMLKQTNEPEGLEHLRQGELEDQARVDAHESGLKFRITTKWSGA</sequence>
<name>A0A0S4IR70_BODSA</name>
<evidence type="ECO:0008006" key="4">
    <source>
        <dbReference type="Google" id="ProtNLM"/>
    </source>
</evidence>
<evidence type="ECO:0000313" key="3">
    <source>
        <dbReference type="Proteomes" id="UP000051952"/>
    </source>
</evidence>
<accession>A0A0S4IR70</accession>
<feature type="region of interest" description="Disordered" evidence="1">
    <location>
        <begin position="471"/>
        <end position="493"/>
    </location>
</feature>
<proteinExistence type="predicted"/>
<dbReference type="AlphaFoldDB" id="A0A0S4IR70"/>
<dbReference type="Gene3D" id="3.80.10.10">
    <property type="entry name" value="Ribonuclease Inhibitor"/>
    <property type="match status" value="1"/>
</dbReference>
<organism evidence="2 3">
    <name type="scientific">Bodo saltans</name>
    <name type="common">Flagellated protozoan</name>
    <dbReference type="NCBI Taxonomy" id="75058"/>
    <lineage>
        <taxon>Eukaryota</taxon>
        <taxon>Discoba</taxon>
        <taxon>Euglenozoa</taxon>
        <taxon>Kinetoplastea</taxon>
        <taxon>Metakinetoplastina</taxon>
        <taxon>Eubodonida</taxon>
        <taxon>Bodonidae</taxon>
        <taxon>Bodo</taxon>
    </lineage>
</organism>
<protein>
    <recommendedName>
        <fullName evidence="4">Leucine-rich repeat protein</fullName>
    </recommendedName>
</protein>
<evidence type="ECO:0000256" key="1">
    <source>
        <dbReference type="SAM" id="MobiDB-lite"/>
    </source>
</evidence>